<organism evidence="2">
    <name type="scientific">Rhipicephalus zambeziensis</name>
    <dbReference type="NCBI Taxonomy" id="60191"/>
    <lineage>
        <taxon>Eukaryota</taxon>
        <taxon>Metazoa</taxon>
        <taxon>Ecdysozoa</taxon>
        <taxon>Arthropoda</taxon>
        <taxon>Chelicerata</taxon>
        <taxon>Arachnida</taxon>
        <taxon>Acari</taxon>
        <taxon>Parasitiformes</taxon>
        <taxon>Ixodida</taxon>
        <taxon>Ixodoidea</taxon>
        <taxon>Ixodidae</taxon>
        <taxon>Rhipicephalinae</taxon>
        <taxon>Rhipicephalus</taxon>
        <taxon>Rhipicephalus</taxon>
    </lineage>
</organism>
<keyword evidence="1" id="KW-0732">Signal</keyword>
<evidence type="ECO:0000313" key="2">
    <source>
        <dbReference type="EMBL" id="MAA14658.1"/>
    </source>
</evidence>
<sequence length="107" mass="12346">MSFKHPLTALFLLAGFAAFASALTYGTFEDCYNPNKGYQCRPNEVRVTLYDFKRGSPTYSCIDYLDRRNRGRPLHEHFEDICKEKGGSEVRCSSSKNEYSCCECYLR</sequence>
<feature type="signal peptide" evidence="1">
    <location>
        <begin position="1"/>
        <end position="22"/>
    </location>
</feature>
<dbReference type="EMBL" id="GFPF01003512">
    <property type="protein sequence ID" value="MAA14658.1"/>
    <property type="molecule type" value="Transcribed_RNA"/>
</dbReference>
<dbReference type="AlphaFoldDB" id="A0A224YAG6"/>
<feature type="chain" id="PRO_5011990894" evidence="1">
    <location>
        <begin position="23"/>
        <end position="107"/>
    </location>
</feature>
<protein>
    <submittedName>
        <fullName evidence="2">Uncharacterized protein</fullName>
    </submittedName>
</protein>
<accession>A0A224YAG6</accession>
<reference evidence="2" key="1">
    <citation type="journal article" date="2017" name="Parasit. Vectors">
        <title>Sialotranscriptomics of Rhipicephalus zambeziensis reveals intricate expression profiles of secretory proteins and suggests tight temporal transcriptional regulation during blood-feeding.</title>
        <authorList>
            <person name="de Castro M.H."/>
            <person name="de Klerk D."/>
            <person name="Pienaar R."/>
            <person name="Rees D.J.G."/>
            <person name="Mans B.J."/>
        </authorList>
    </citation>
    <scope>NUCLEOTIDE SEQUENCE</scope>
    <source>
        <tissue evidence="2">Salivary glands</tissue>
    </source>
</reference>
<evidence type="ECO:0000256" key="1">
    <source>
        <dbReference type="SAM" id="SignalP"/>
    </source>
</evidence>
<name>A0A224YAG6_9ACAR</name>
<proteinExistence type="predicted"/>